<accession>B0DG72</accession>
<dbReference type="OrthoDB" id="9971254at2759"/>
<sequence>MAKQTHSSHSKYCDVFYTCSCHCHSWFCFCAGSLTVPGNCRDPRTALPLLTAYSVAGGDHFYTTSVTEHQHAIAEVGYTDQVGTSRYIFSSQEPHTVPLYRMFSASITDHFYTIDEVECVFAIRGLGYADEVIAEYVYADAACAAIPVYHL</sequence>
<dbReference type="InterPro" id="IPR043708">
    <property type="entry name" value="DUF5648"/>
</dbReference>
<name>B0DG72_LACBS</name>
<evidence type="ECO:0000313" key="2">
    <source>
        <dbReference type="EMBL" id="EDR06463.1"/>
    </source>
</evidence>
<dbReference type="EMBL" id="DS547108">
    <property type="protein sequence ID" value="EDR06463.1"/>
    <property type="molecule type" value="Genomic_DNA"/>
</dbReference>
<keyword evidence="3" id="KW-1185">Reference proteome</keyword>
<evidence type="ECO:0000259" key="1">
    <source>
        <dbReference type="Pfam" id="PF18885"/>
    </source>
</evidence>
<organism evidence="3">
    <name type="scientific">Laccaria bicolor (strain S238N-H82 / ATCC MYA-4686)</name>
    <name type="common">Bicoloured deceiver</name>
    <name type="synonym">Laccaria laccata var. bicolor</name>
    <dbReference type="NCBI Taxonomy" id="486041"/>
    <lineage>
        <taxon>Eukaryota</taxon>
        <taxon>Fungi</taxon>
        <taxon>Dikarya</taxon>
        <taxon>Basidiomycota</taxon>
        <taxon>Agaricomycotina</taxon>
        <taxon>Agaricomycetes</taxon>
        <taxon>Agaricomycetidae</taxon>
        <taxon>Agaricales</taxon>
        <taxon>Agaricineae</taxon>
        <taxon>Hydnangiaceae</taxon>
        <taxon>Laccaria</taxon>
    </lineage>
</organism>
<feature type="domain" description="DUF5648" evidence="1">
    <location>
        <begin position="49"/>
        <end position="151"/>
    </location>
</feature>
<gene>
    <name evidence="2" type="ORF">LACBIDRAFT_300174</name>
</gene>
<reference evidence="2 3" key="1">
    <citation type="journal article" date="2008" name="Nature">
        <title>The genome of Laccaria bicolor provides insights into mycorrhizal symbiosis.</title>
        <authorList>
            <person name="Martin F."/>
            <person name="Aerts A."/>
            <person name="Ahren D."/>
            <person name="Brun A."/>
            <person name="Danchin E.G.J."/>
            <person name="Duchaussoy F."/>
            <person name="Gibon J."/>
            <person name="Kohler A."/>
            <person name="Lindquist E."/>
            <person name="Pereda V."/>
            <person name="Salamov A."/>
            <person name="Shapiro H.J."/>
            <person name="Wuyts J."/>
            <person name="Blaudez D."/>
            <person name="Buee M."/>
            <person name="Brokstein P."/>
            <person name="Canbaeck B."/>
            <person name="Cohen D."/>
            <person name="Courty P.E."/>
            <person name="Coutinho P.M."/>
            <person name="Delaruelle C."/>
            <person name="Detter J.C."/>
            <person name="Deveau A."/>
            <person name="DiFazio S."/>
            <person name="Duplessis S."/>
            <person name="Fraissinet-Tachet L."/>
            <person name="Lucic E."/>
            <person name="Frey-Klett P."/>
            <person name="Fourrey C."/>
            <person name="Feussner I."/>
            <person name="Gay G."/>
            <person name="Grimwood J."/>
            <person name="Hoegger P.J."/>
            <person name="Jain P."/>
            <person name="Kilaru S."/>
            <person name="Labbe J."/>
            <person name="Lin Y.C."/>
            <person name="Legue V."/>
            <person name="Le Tacon F."/>
            <person name="Marmeisse R."/>
            <person name="Melayah D."/>
            <person name="Montanini B."/>
            <person name="Muratet M."/>
            <person name="Nehls U."/>
            <person name="Niculita-Hirzel H."/>
            <person name="Oudot-Le Secq M.P."/>
            <person name="Peter M."/>
            <person name="Quesneville H."/>
            <person name="Rajashekar B."/>
            <person name="Reich M."/>
            <person name="Rouhier N."/>
            <person name="Schmutz J."/>
            <person name="Yin T."/>
            <person name="Chalot M."/>
            <person name="Henrissat B."/>
            <person name="Kuees U."/>
            <person name="Lucas S."/>
            <person name="Van de Peer Y."/>
            <person name="Podila G.K."/>
            <person name="Polle A."/>
            <person name="Pukkila P.J."/>
            <person name="Richardson P.M."/>
            <person name="Rouze P."/>
            <person name="Sanders I.R."/>
            <person name="Stajich J.E."/>
            <person name="Tunlid A."/>
            <person name="Tuskan G."/>
            <person name="Grigoriev I.V."/>
        </authorList>
    </citation>
    <scope>NUCLEOTIDE SEQUENCE [LARGE SCALE GENOMIC DNA]</scope>
    <source>
        <strain evidence="3">S238N-H82 / ATCC MYA-4686</strain>
    </source>
</reference>
<dbReference type="Pfam" id="PF18885">
    <property type="entry name" value="DUF5648"/>
    <property type="match status" value="1"/>
</dbReference>
<dbReference type="AlphaFoldDB" id="B0DG72"/>
<dbReference type="InParanoid" id="B0DG72"/>
<dbReference type="Proteomes" id="UP000001194">
    <property type="component" value="Unassembled WGS sequence"/>
</dbReference>
<dbReference type="RefSeq" id="XP_001882835.1">
    <property type="nucleotide sequence ID" value="XM_001882800.1"/>
</dbReference>
<dbReference type="KEGG" id="lbc:LACBIDRAFT_300174"/>
<protein>
    <submittedName>
        <fullName evidence="2">Predicted protein</fullName>
    </submittedName>
</protein>
<evidence type="ECO:0000313" key="3">
    <source>
        <dbReference type="Proteomes" id="UP000001194"/>
    </source>
</evidence>
<dbReference type="HOGENOM" id="CLU_1731784_0_0_1"/>
<dbReference type="GeneID" id="6078440"/>
<proteinExistence type="predicted"/>